<feature type="active site" description="Charge relay system" evidence="5">
    <location>
        <position position="312"/>
    </location>
</feature>
<dbReference type="KEGG" id="puo:RZN69_04050"/>
<evidence type="ECO:0000313" key="8">
    <source>
        <dbReference type="EMBL" id="WOO42249.1"/>
    </source>
</evidence>
<dbReference type="InterPro" id="IPR003599">
    <property type="entry name" value="Ig_sub"/>
</dbReference>
<dbReference type="SUPFAM" id="SSF48726">
    <property type="entry name" value="Immunoglobulin"/>
    <property type="match status" value="4"/>
</dbReference>
<dbReference type="PROSITE" id="PS50835">
    <property type="entry name" value="IG_LIKE"/>
    <property type="match status" value="4"/>
</dbReference>
<dbReference type="PROSITE" id="PS51892">
    <property type="entry name" value="SUBTILASE"/>
    <property type="match status" value="1"/>
</dbReference>
<sequence length="1269" mass="135767">MSSRKNKLLIAATLLLAVGFIVFQSLRSTDTRSKSNTVQHAKQNDGNLTQTPPAVSPQNQNQYSTPFPSDPLLNAGSTIPNRHPRWPKAIVQDYRNTASSDSDITIREWILDIGRPDLPIKVVEKVAFEGEPEEEVLSYLEMAANRVLISISTNEIETLSSEFPDTELQLLAENAMILTASTFDLDTVDRLMKEAQANESILFAEPDYVVRPSVVPNDPRFSGQWGLNNASSSGADIDAPQAWDVRRNAASLIVAVTDSGLRTTHEDIRTNLWTNPNETLDGIDNDGNGIIDDVNGFSAINDSNNLTDNLGHGTHVAGIIGAQGNNGLGITGVAWDVQIMALKFLEEGGGSTSDAIQLIDYAVAKGADLINASWGGPGGSALLSQAIARAQSNGIPFVAAAGNDSLNNDTNASFPANFTHDNIVSVGSSTSNDTPSSFSNFGSTSVDVFAPGSGILSIWNTSNSAYQSLSGTSMAAPMVCGALAIIAAQYPQESYLEWIQRIVAGVDRPAALQGLSVSGGRINLNTSLSATGGDLPPVITTRLPNQQIAVGGTLVLSVVATGTEPLSYSWSRNNSAIPGQTGATLTLNNLQIGDSGTYQVLVSNAAGVATSTAEVLVTDEVVSIAAAFDAPDQNFLVSGDAPWELVQNNSVVGSQSLRSSPIADNESSIIQTTVTGPGTLCFWWRVSSESGFDYLNFSINGILQRRISGETSWQQVCADLGAGNHTLRWGYIKDSAVSDGTDAGFLDGFSFFSDEDNAPQIIRQPVSQVVSTGASTSFSVTVESPETPQYQWLKNEGELFNSGKYSDVNSATLKINSVNEADHGLYSVRVINSTATRVSSLAQLTVNDALEPRILTQPEGATIGVSADLTLSVEVDGSAPFTYAWLKDDSPISGATEKQLSITNSNLQDSGNYKVRVTNTAGSVDSEIAEILVIEVSILPVFLKHPVSSHLKAGDTLNLSVSVGGATPRTIKWFKNGTEINGETTEQLLINEASIDDTATYWAEVTNEFGTAKSRLAIVSVLSQPDALIAAINAEGSGITLENTEGPGWFPQSNVTDTDSLAMQSGSIGPLQSSSLTSYVRGPGTLFFRWKVSSQPGSDFLQFRVNGSTIFGIAGEHEWETRSFELLEGINRLDWVYTKSAIVDAGEDAGFLDRIFLSDGAVPHDALSYFPGSADAGNGWIFIPNIEFLFGDGFRWVYHPQHQWWYLFGLGGNETWIYDLGLGWIHLTSANYPSVFSARENAWLFYDIGSTNPRVFINIETQKAVDAGF</sequence>
<dbReference type="PROSITE" id="PS00138">
    <property type="entry name" value="SUBTILASE_SER"/>
    <property type="match status" value="1"/>
</dbReference>
<feature type="active site" description="Charge relay system" evidence="5">
    <location>
        <position position="473"/>
    </location>
</feature>
<feature type="active site" description="Charge relay system" evidence="5">
    <location>
        <position position="258"/>
    </location>
</feature>
<reference evidence="8 9" key="1">
    <citation type="submission" date="2023-10" db="EMBL/GenBank/DDBJ databases">
        <title>Rubellicoccus peritrichatus gen. nov., sp. nov., isolated from an algae of coral reef tank.</title>
        <authorList>
            <person name="Luo J."/>
        </authorList>
    </citation>
    <scope>NUCLEOTIDE SEQUENCE [LARGE SCALE GENOMIC DNA]</scope>
    <source>
        <strain evidence="8 9">CR14</strain>
    </source>
</reference>
<dbReference type="SMART" id="SM00408">
    <property type="entry name" value="IGc2"/>
    <property type="match status" value="4"/>
</dbReference>
<keyword evidence="2 5" id="KW-0645">Protease</keyword>
<dbReference type="InterPro" id="IPR013783">
    <property type="entry name" value="Ig-like_fold"/>
</dbReference>
<dbReference type="InterPro" id="IPR036852">
    <property type="entry name" value="Peptidase_S8/S53_dom_sf"/>
</dbReference>
<feature type="domain" description="Ig-like" evidence="7">
    <location>
        <begin position="759"/>
        <end position="839"/>
    </location>
</feature>
<evidence type="ECO:0000256" key="1">
    <source>
        <dbReference type="ARBA" id="ARBA00011073"/>
    </source>
</evidence>
<dbReference type="PANTHER" id="PTHR43399:SF4">
    <property type="entry name" value="CELL WALL-ASSOCIATED PROTEASE"/>
    <property type="match status" value="1"/>
</dbReference>
<dbReference type="Gene3D" id="3.40.50.200">
    <property type="entry name" value="Peptidase S8/S53 domain"/>
    <property type="match status" value="1"/>
</dbReference>
<feature type="domain" description="Ig-like" evidence="7">
    <location>
        <begin position="536"/>
        <end position="618"/>
    </location>
</feature>
<organism evidence="8 9">
    <name type="scientific">Rubellicoccus peritrichatus</name>
    <dbReference type="NCBI Taxonomy" id="3080537"/>
    <lineage>
        <taxon>Bacteria</taxon>
        <taxon>Pseudomonadati</taxon>
        <taxon>Verrucomicrobiota</taxon>
        <taxon>Opitutia</taxon>
        <taxon>Puniceicoccales</taxon>
        <taxon>Cerasicoccaceae</taxon>
        <taxon>Rubellicoccus</taxon>
    </lineage>
</organism>
<dbReference type="InterPro" id="IPR023828">
    <property type="entry name" value="Peptidase_S8_Ser-AS"/>
</dbReference>
<dbReference type="RefSeq" id="WP_317834757.1">
    <property type="nucleotide sequence ID" value="NZ_CP136920.1"/>
</dbReference>
<dbReference type="EMBL" id="CP136920">
    <property type="protein sequence ID" value="WOO42249.1"/>
    <property type="molecule type" value="Genomic_DNA"/>
</dbReference>
<dbReference type="PRINTS" id="PR00723">
    <property type="entry name" value="SUBTILISIN"/>
</dbReference>
<dbReference type="InterPro" id="IPR015500">
    <property type="entry name" value="Peptidase_S8_subtilisin-rel"/>
</dbReference>
<dbReference type="InterPro" id="IPR022398">
    <property type="entry name" value="Peptidase_S8_His-AS"/>
</dbReference>
<evidence type="ECO:0000256" key="5">
    <source>
        <dbReference type="PROSITE-ProRule" id="PRU01240"/>
    </source>
</evidence>
<dbReference type="CDD" id="cd07473">
    <property type="entry name" value="Peptidases_S8_Subtilisin_like"/>
    <property type="match status" value="1"/>
</dbReference>
<dbReference type="GO" id="GO:0006508">
    <property type="term" value="P:proteolysis"/>
    <property type="evidence" value="ECO:0007669"/>
    <property type="project" value="UniProtKB-KW"/>
</dbReference>
<feature type="domain" description="Ig-like" evidence="7">
    <location>
        <begin position="940"/>
        <end position="1020"/>
    </location>
</feature>
<dbReference type="SUPFAM" id="SSF52743">
    <property type="entry name" value="Subtilisin-like"/>
    <property type="match status" value="1"/>
</dbReference>
<dbReference type="Pfam" id="PF00082">
    <property type="entry name" value="Peptidase_S8"/>
    <property type="match status" value="1"/>
</dbReference>
<dbReference type="InterPro" id="IPR000209">
    <property type="entry name" value="Peptidase_S8/S53_dom"/>
</dbReference>
<comment type="similarity">
    <text evidence="1 5">Belongs to the peptidase S8 family.</text>
</comment>
<evidence type="ECO:0000256" key="6">
    <source>
        <dbReference type="SAM" id="MobiDB-lite"/>
    </source>
</evidence>
<dbReference type="AlphaFoldDB" id="A0AAQ3LD49"/>
<dbReference type="InterPro" id="IPR013098">
    <property type="entry name" value="Ig_I-set"/>
</dbReference>
<dbReference type="Pfam" id="PF13927">
    <property type="entry name" value="Ig_3"/>
    <property type="match status" value="1"/>
</dbReference>
<dbReference type="Pfam" id="PF07679">
    <property type="entry name" value="I-set"/>
    <property type="match status" value="3"/>
</dbReference>
<accession>A0AAQ3LD49</accession>
<dbReference type="InterPro" id="IPR034204">
    <property type="entry name" value="PfSUB1-like_cat_dom"/>
</dbReference>
<evidence type="ECO:0000313" key="9">
    <source>
        <dbReference type="Proteomes" id="UP001304300"/>
    </source>
</evidence>
<protein>
    <submittedName>
        <fullName evidence="8">S8 family serine peptidase</fullName>
    </submittedName>
</protein>
<dbReference type="PANTHER" id="PTHR43399">
    <property type="entry name" value="SUBTILISIN-RELATED"/>
    <property type="match status" value="1"/>
</dbReference>
<keyword evidence="3 5" id="KW-0378">Hydrolase</keyword>
<dbReference type="InterPro" id="IPR051048">
    <property type="entry name" value="Peptidase_S8/S53_subtilisin"/>
</dbReference>
<evidence type="ECO:0000256" key="2">
    <source>
        <dbReference type="ARBA" id="ARBA00022670"/>
    </source>
</evidence>
<keyword evidence="4 5" id="KW-0720">Serine protease</keyword>
<feature type="compositionally biased region" description="Polar residues" evidence="6">
    <location>
        <begin position="34"/>
        <end position="67"/>
    </location>
</feature>
<dbReference type="CDD" id="cd00096">
    <property type="entry name" value="Ig"/>
    <property type="match status" value="2"/>
</dbReference>
<evidence type="ECO:0000256" key="3">
    <source>
        <dbReference type="ARBA" id="ARBA00022801"/>
    </source>
</evidence>
<dbReference type="Gene3D" id="2.60.40.10">
    <property type="entry name" value="Immunoglobulins"/>
    <property type="match status" value="4"/>
</dbReference>
<dbReference type="Proteomes" id="UP001304300">
    <property type="component" value="Chromosome"/>
</dbReference>
<dbReference type="GO" id="GO:0004252">
    <property type="term" value="F:serine-type endopeptidase activity"/>
    <property type="evidence" value="ECO:0007669"/>
    <property type="project" value="UniProtKB-UniRule"/>
</dbReference>
<dbReference type="InterPro" id="IPR036179">
    <property type="entry name" value="Ig-like_dom_sf"/>
</dbReference>
<dbReference type="SMART" id="SM00409">
    <property type="entry name" value="IG"/>
    <property type="match status" value="4"/>
</dbReference>
<name>A0AAQ3LD49_9BACT</name>
<evidence type="ECO:0000256" key="4">
    <source>
        <dbReference type="ARBA" id="ARBA00022825"/>
    </source>
</evidence>
<gene>
    <name evidence="8" type="ORF">RZN69_04050</name>
</gene>
<dbReference type="InterPro" id="IPR003598">
    <property type="entry name" value="Ig_sub2"/>
</dbReference>
<dbReference type="InterPro" id="IPR007110">
    <property type="entry name" value="Ig-like_dom"/>
</dbReference>
<evidence type="ECO:0000259" key="7">
    <source>
        <dbReference type="PROSITE" id="PS50835"/>
    </source>
</evidence>
<feature type="region of interest" description="Disordered" evidence="6">
    <location>
        <begin position="31"/>
        <end position="84"/>
    </location>
</feature>
<feature type="domain" description="Ig-like" evidence="7">
    <location>
        <begin position="852"/>
        <end position="929"/>
    </location>
</feature>
<dbReference type="PROSITE" id="PS00137">
    <property type="entry name" value="SUBTILASE_HIS"/>
    <property type="match status" value="1"/>
</dbReference>
<proteinExistence type="inferred from homology"/>
<keyword evidence="9" id="KW-1185">Reference proteome</keyword>